<organism evidence="10 11">
    <name type="scientific">Phytoactinopolyspora halotolerans</name>
    <dbReference type="NCBI Taxonomy" id="1981512"/>
    <lineage>
        <taxon>Bacteria</taxon>
        <taxon>Bacillati</taxon>
        <taxon>Actinomycetota</taxon>
        <taxon>Actinomycetes</taxon>
        <taxon>Jiangellales</taxon>
        <taxon>Jiangellaceae</taxon>
        <taxon>Phytoactinopolyspora</taxon>
    </lineage>
</organism>
<feature type="transmembrane region" description="Helical" evidence="8">
    <location>
        <begin position="381"/>
        <end position="404"/>
    </location>
</feature>
<evidence type="ECO:0000256" key="2">
    <source>
        <dbReference type="ARBA" id="ARBA00022475"/>
    </source>
</evidence>
<comment type="subcellular location">
    <subcellularLocation>
        <location evidence="1">Cell membrane</location>
        <topology evidence="1">Multi-pass membrane protein</topology>
    </subcellularLocation>
</comment>
<dbReference type="AlphaFoldDB" id="A0A6L9S860"/>
<accession>A0A6L9S860</accession>
<dbReference type="GO" id="GO:0009103">
    <property type="term" value="P:lipopolysaccharide biosynthetic process"/>
    <property type="evidence" value="ECO:0007669"/>
    <property type="project" value="UniProtKB-ARBA"/>
</dbReference>
<evidence type="ECO:0000313" key="11">
    <source>
        <dbReference type="Proteomes" id="UP000475214"/>
    </source>
</evidence>
<protein>
    <recommendedName>
        <fullName evidence="9">Glycosyltransferase RgtA/B/C/D-like domain-containing protein</fullName>
    </recommendedName>
</protein>
<gene>
    <name evidence="10" type="ORF">G1H10_13720</name>
</gene>
<evidence type="ECO:0000256" key="8">
    <source>
        <dbReference type="SAM" id="Phobius"/>
    </source>
</evidence>
<dbReference type="PANTHER" id="PTHR33908">
    <property type="entry name" value="MANNOSYLTRANSFERASE YKCB-RELATED"/>
    <property type="match status" value="1"/>
</dbReference>
<keyword evidence="2" id="KW-1003">Cell membrane</keyword>
<keyword evidence="3" id="KW-0328">Glycosyltransferase</keyword>
<feature type="transmembrane region" description="Helical" evidence="8">
    <location>
        <begin position="416"/>
        <end position="434"/>
    </location>
</feature>
<comment type="caution">
    <text evidence="10">The sequence shown here is derived from an EMBL/GenBank/DDBJ whole genome shotgun (WGS) entry which is preliminary data.</text>
</comment>
<dbReference type="GO" id="GO:0016763">
    <property type="term" value="F:pentosyltransferase activity"/>
    <property type="evidence" value="ECO:0007669"/>
    <property type="project" value="TreeGrafter"/>
</dbReference>
<evidence type="ECO:0000256" key="4">
    <source>
        <dbReference type="ARBA" id="ARBA00022679"/>
    </source>
</evidence>
<keyword evidence="6 8" id="KW-1133">Transmembrane helix</keyword>
<feature type="transmembrane region" description="Helical" evidence="8">
    <location>
        <begin position="117"/>
        <end position="138"/>
    </location>
</feature>
<evidence type="ECO:0000256" key="6">
    <source>
        <dbReference type="ARBA" id="ARBA00022989"/>
    </source>
</evidence>
<dbReference type="GO" id="GO:0005886">
    <property type="term" value="C:plasma membrane"/>
    <property type="evidence" value="ECO:0007669"/>
    <property type="project" value="UniProtKB-SubCell"/>
</dbReference>
<keyword evidence="11" id="KW-1185">Reference proteome</keyword>
<feature type="transmembrane region" description="Helical" evidence="8">
    <location>
        <begin position="348"/>
        <end position="369"/>
    </location>
</feature>
<proteinExistence type="predicted"/>
<dbReference type="InterPro" id="IPR050297">
    <property type="entry name" value="LipidA_mod_glycosyltrf_83"/>
</dbReference>
<dbReference type="InterPro" id="IPR038731">
    <property type="entry name" value="RgtA/B/C-like"/>
</dbReference>
<reference evidence="10 11" key="1">
    <citation type="submission" date="2020-02" db="EMBL/GenBank/DDBJ databases">
        <authorList>
            <person name="Li X.-J."/>
            <person name="Han X.-M."/>
        </authorList>
    </citation>
    <scope>NUCLEOTIDE SEQUENCE [LARGE SCALE GENOMIC DNA]</scope>
    <source>
        <strain evidence="10 11">CCTCC AB 2017055</strain>
    </source>
</reference>
<dbReference type="Proteomes" id="UP000475214">
    <property type="component" value="Unassembled WGS sequence"/>
</dbReference>
<keyword evidence="4" id="KW-0808">Transferase</keyword>
<feature type="transmembrane region" description="Helical" evidence="8">
    <location>
        <begin position="145"/>
        <end position="163"/>
    </location>
</feature>
<keyword evidence="7 8" id="KW-0472">Membrane</keyword>
<dbReference type="RefSeq" id="WP_163738425.1">
    <property type="nucleotide sequence ID" value="NZ_JAAGOA010000008.1"/>
</dbReference>
<feature type="domain" description="Glycosyltransferase RgtA/B/C/D-like" evidence="9">
    <location>
        <begin position="97"/>
        <end position="254"/>
    </location>
</feature>
<dbReference type="EMBL" id="JAAGOA010000008">
    <property type="protein sequence ID" value="NEE01227.1"/>
    <property type="molecule type" value="Genomic_DNA"/>
</dbReference>
<feature type="transmembrane region" description="Helical" evidence="8">
    <location>
        <begin position="316"/>
        <end position="336"/>
    </location>
</feature>
<sequence>MRTSRTGSASADAAPAPAAAAAAARRTRIGGVGRRARAWLHDEALLVTLLVASFVGRWLLADRNSYWVDELYSVAVYGRWNDGAVAAIQNLAENSVHPPLYQFVLYHWMELFSDSEVATRSLSNLYVTLATLVLYLMLRDIFSRRMALASAVTFALMYLPLYYALETRSYAQTVLLATLSSYLLFRTVRTGHRADASGWGRSWRVWSVNSALFTLTNVALLLTHYYNLFFWAAQAVVAMAFVLVDSDRGERLRSGAVLVGGYVLQGVIAAAVWGRVLLDDFNRRSEDYAVDDRVQGVDDLLVDQVVTPNIDAPRPVWWLSLACVALVLVRALAGIARRGALTDARRRAWAVVYLVAWLVLPLVLVYTVFSLAGVERYNMRYFLYCVVPLAPLLVLTVDEAGRLAAAAWRRVRGGELPSGVTTAALILAILAFVIPGTHAAATEPKADWRGNVKRIVDVIRDDEENDYIVLEASHRRGSMANFYFERYSDDVRVHDVLAIDDERGGDGTHPVLRDDEDLIAGYDRLIVLFPHLVTGDFPNALEQLEADYDVHHPQLDRAGRGFIVYDIHPGASSY</sequence>
<feature type="transmembrane region" description="Helical" evidence="8">
    <location>
        <begin position="44"/>
        <end position="61"/>
    </location>
</feature>
<evidence type="ECO:0000256" key="1">
    <source>
        <dbReference type="ARBA" id="ARBA00004651"/>
    </source>
</evidence>
<evidence type="ECO:0000256" key="5">
    <source>
        <dbReference type="ARBA" id="ARBA00022692"/>
    </source>
</evidence>
<keyword evidence="5 8" id="KW-0812">Transmembrane</keyword>
<feature type="transmembrane region" description="Helical" evidence="8">
    <location>
        <begin position="256"/>
        <end position="278"/>
    </location>
</feature>
<dbReference type="PANTHER" id="PTHR33908:SF11">
    <property type="entry name" value="MEMBRANE PROTEIN"/>
    <property type="match status" value="1"/>
</dbReference>
<evidence type="ECO:0000259" key="9">
    <source>
        <dbReference type="Pfam" id="PF13231"/>
    </source>
</evidence>
<evidence type="ECO:0000313" key="10">
    <source>
        <dbReference type="EMBL" id="NEE01227.1"/>
    </source>
</evidence>
<feature type="transmembrane region" description="Helical" evidence="8">
    <location>
        <begin position="228"/>
        <end position="244"/>
    </location>
</feature>
<dbReference type="Pfam" id="PF13231">
    <property type="entry name" value="PMT_2"/>
    <property type="match status" value="1"/>
</dbReference>
<evidence type="ECO:0000256" key="7">
    <source>
        <dbReference type="ARBA" id="ARBA00023136"/>
    </source>
</evidence>
<evidence type="ECO:0000256" key="3">
    <source>
        <dbReference type="ARBA" id="ARBA00022676"/>
    </source>
</evidence>
<name>A0A6L9S860_9ACTN</name>